<organism evidence="8">
    <name type="scientific">Ceratitis capitata</name>
    <name type="common">Mediterranean fruit fly</name>
    <name type="synonym">Tephritis capitata</name>
    <dbReference type="NCBI Taxonomy" id="7213"/>
    <lineage>
        <taxon>Eukaryota</taxon>
        <taxon>Metazoa</taxon>
        <taxon>Ecdysozoa</taxon>
        <taxon>Arthropoda</taxon>
        <taxon>Hexapoda</taxon>
        <taxon>Insecta</taxon>
        <taxon>Pterygota</taxon>
        <taxon>Neoptera</taxon>
        <taxon>Endopterygota</taxon>
        <taxon>Diptera</taxon>
        <taxon>Brachycera</taxon>
        <taxon>Muscomorpha</taxon>
        <taxon>Tephritoidea</taxon>
        <taxon>Tephritidae</taxon>
        <taxon>Ceratitis</taxon>
        <taxon>Ceratitis</taxon>
    </lineage>
</organism>
<keyword evidence="1" id="KW-0479">Metal-binding</keyword>
<dbReference type="PROSITE" id="PS00028">
    <property type="entry name" value="ZINC_FINGER_C2H2_1"/>
    <property type="match status" value="3"/>
</dbReference>
<dbReference type="SUPFAM" id="SSF57667">
    <property type="entry name" value="beta-beta-alpha zinc fingers"/>
    <property type="match status" value="2"/>
</dbReference>
<evidence type="ECO:0000259" key="6">
    <source>
        <dbReference type="PROSITE" id="PS50157"/>
    </source>
</evidence>
<dbReference type="InterPro" id="IPR036236">
    <property type="entry name" value="Znf_C2H2_sf"/>
</dbReference>
<dbReference type="Pfam" id="PF00096">
    <property type="entry name" value="zf-C2H2"/>
    <property type="match status" value="2"/>
</dbReference>
<dbReference type="EMBL" id="GAMC01002038">
    <property type="protein sequence ID" value="JAC04518.1"/>
    <property type="molecule type" value="mRNA"/>
</dbReference>
<evidence type="ECO:0000256" key="3">
    <source>
        <dbReference type="ARBA" id="ARBA00022771"/>
    </source>
</evidence>
<reference evidence="7" key="3">
    <citation type="submission" date="2020-11" db="EMBL/GenBank/DDBJ databases">
        <authorList>
            <person name="Whitehead M."/>
        </authorList>
    </citation>
    <scope>NUCLEOTIDE SEQUENCE</scope>
    <source>
        <strain evidence="7">EGII</strain>
    </source>
</reference>
<evidence type="ECO:0000256" key="1">
    <source>
        <dbReference type="ARBA" id="ARBA00022723"/>
    </source>
</evidence>
<feature type="domain" description="C2H2-type" evidence="6">
    <location>
        <begin position="119"/>
        <end position="146"/>
    </location>
</feature>
<dbReference type="KEGG" id="ccat:105664718"/>
<feature type="domain" description="C2H2-type" evidence="6">
    <location>
        <begin position="148"/>
        <end position="176"/>
    </location>
</feature>
<proteinExistence type="evidence at transcript level"/>
<dbReference type="GeneID" id="105664718"/>
<protein>
    <submittedName>
        <fullName evidence="7">(Mediterranean fruit fly) hypothetical protein</fullName>
    </submittedName>
    <submittedName>
        <fullName evidence="8">Zinc finger protein 316</fullName>
    </submittedName>
</protein>
<keyword evidence="9" id="KW-1185">Reference proteome</keyword>
<evidence type="ECO:0000313" key="9">
    <source>
        <dbReference type="Proteomes" id="UP000606786"/>
    </source>
</evidence>
<gene>
    <name evidence="8" type="primary">ZF316</name>
    <name evidence="7" type="ORF">CCAP1982_LOCUS14400</name>
</gene>
<dbReference type="PROSITE" id="PS50157">
    <property type="entry name" value="ZINC_FINGER_C2H2_2"/>
    <property type="match status" value="5"/>
</dbReference>
<dbReference type="PANTHER" id="PTHR24379">
    <property type="entry name" value="KRAB AND ZINC FINGER DOMAIN-CONTAINING"/>
    <property type="match status" value="1"/>
</dbReference>
<reference evidence="8" key="2">
    <citation type="journal article" date="2014" name="BMC Genomics">
        <title>A genomic perspective to assessing quality of mass-reared SIT flies used in Mediterranean fruit fly (Ceratitis capitata) eradication in California.</title>
        <authorList>
            <person name="Calla B."/>
            <person name="Hall B."/>
            <person name="Hou S."/>
            <person name="Geib S.M."/>
        </authorList>
    </citation>
    <scope>NUCLEOTIDE SEQUENCE</scope>
</reference>
<dbReference type="OrthoDB" id="6077919at2759"/>
<evidence type="ECO:0000313" key="7">
    <source>
        <dbReference type="EMBL" id="CAD7006065.1"/>
    </source>
</evidence>
<dbReference type="GO" id="GO:0008270">
    <property type="term" value="F:zinc ion binding"/>
    <property type="evidence" value="ECO:0007669"/>
    <property type="project" value="UniProtKB-KW"/>
</dbReference>
<feature type="domain" description="C2H2-type" evidence="6">
    <location>
        <begin position="56"/>
        <end position="84"/>
    </location>
</feature>
<dbReference type="Proteomes" id="UP000606786">
    <property type="component" value="Unassembled WGS sequence"/>
</dbReference>
<dbReference type="AlphaFoldDB" id="W8BYY0"/>
<feature type="domain" description="C2H2-type" evidence="6">
    <location>
        <begin position="177"/>
        <end position="205"/>
    </location>
</feature>
<keyword evidence="4" id="KW-0862">Zinc</keyword>
<keyword evidence="2" id="KW-0677">Repeat</keyword>
<reference evidence="8" key="1">
    <citation type="submission" date="2013-07" db="EMBL/GenBank/DDBJ databases">
        <authorList>
            <person name="Geib S."/>
        </authorList>
    </citation>
    <scope>NUCLEOTIDE SEQUENCE</scope>
</reference>
<keyword evidence="3 5" id="KW-0863">Zinc-finger</keyword>
<evidence type="ECO:0000256" key="5">
    <source>
        <dbReference type="PROSITE-ProRule" id="PRU00042"/>
    </source>
</evidence>
<accession>W8BYY0</accession>
<dbReference type="SMART" id="SM00355">
    <property type="entry name" value="ZnF_C2H2"/>
    <property type="match status" value="5"/>
</dbReference>
<evidence type="ECO:0000313" key="8">
    <source>
        <dbReference type="EMBL" id="JAC04518.1"/>
    </source>
</evidence>
<name>W8BYY0_CERCA</name>
<dbReference type="EMBL" id="CAJHJT010000034">
    <property type="protein sequence ID" value="CAD7006065.1"/>
    <property type="molecule type" value="Genomic_DNA"/>
</dbReference>
<dbReference type="PANTHER" id="PTHR24379:SF121">
    <property type="entry name" value="C2H2-TYPE DOMAIN-CONTAINING PROTEIN"/>
    <property type="match status" value="1"/>
</dbReference>
<dbReference type="Gene3D" id="3.30.160.60">
    <property type="entry name" value="Classic Zinc Finger"/>
    <property type="match status" value="4"/>
</dbReference>
<feature type="domain" description="C2H2-type" evidence="6">
    <location>
        <begin position="87"/>
        <end position="110"/>
    </location>
</feature>
<evidence type="ECO:0000256" key="2">
    <source>
        <dbReference type="ARBA" id="ARBA00022737"/>
    </source>
</evidence>
<evidence type="ECO:0000256" key="4">
    <source>
        <dbReference type="ARBA" id="ARBA00022833"/>
    </source>
</evidence>
<sequence length="205" mass="24222">MFEQDSGFEDLIEFCIEQQEHKEQCIASSAPEACISPPRIHKRGKGRPPRRYDIKFECDICNYTTVYAKHFRTHMSVSHQDEQPRIFKCTQCPEAYVEERFLHEHTKHIHDCVPRQPKFICAKCGKGFPKQSHLKRHSYVHEPNEKPFLCDYCPSRFINLCSLTRHIQSKHNKNKKHMCSDCGKAFGHIYSLKSHKIHMHNKEEI</sequence>
<dbReference type="EMBL" id="GAMC01002037">
    <property type="protein sequence ID" value="JAC04519.1"/>
    <property type="molecule type" value="mRNA"/>
</dbReference>
<dbReference type="InterPro" id="IPR013087">
    <property type="entry name" value="Znf_C2H2_type"/>
</dbReference>